<dbReference type="RefSeq" id="WP_003479559.1">
    <property type="nucleotide sequence ID" value="NZ_CABPRN010000008.1"/>
</dbReference>
<comment type="caution">
    <text evidence="1">The sequence shown here is derived from an EMBL/GenBank/DDBJ whole genome shotgun (WGS) entry which is preliminary data.</text>
</comment>
<accession>A0AAW4J0E3</accession>
<dbReference type="Proteomes" id="UP000668068">
    <property type="component" value="Unassembled WGS sequence"/>
</dbReference>
<protein>
    <submittedName>
        <fullName evidence="1">Uncharacterized protein</fullName>
    </submittedName>
</protein>
<organism evidence="1 2">
    <name type="scientific">Clostridium perfringens</name>
    <dbReference type="NCBI Taxonomy" id="1502"/>
    <lineage>
        <taxon>Bacteria</taxon>
        <taxon>Bacillati</taxon>
        <taxon>Bacillota</taxon>
        <taxon>Clostridia</taxon>
        <taxon>Eubacteriales</taxon>
        <taxon>Clostridiaceae</taxon>
        <taxon>Clostridium</taxon>
    </lineage>
</organism>
<reference evidence="1" key="1">
    <citation type="submission" date="2020-12" db="EMBL/GenBank/DDBJ databases">
        <title>Comparative genomics of Clostridium perfringens reveals patterns of host-associated phylogenetic clades and virulence factors.</title>
        <authorList>
            <person name="Smith A.H."/>
            <person name="Geier R."/>
        </authorList>
    </citation>
    <scope>NUCLEOTIDE SEQUENCE</scope>
    <source>
        <strain evidence="1">CHD30677R</strain>
    </source>
</reference>
<name>A0AAW4J0E3_CLOPF</name>
<gene>
    <name evidence="1" type="ORF">JJB47_14225</name>
</gene>
<proteinExistence type="predicted"/>
<dbReference type="AlphaFoldDB" id="A0AAW4J0E3"/>
<evidence type="ECO:0000313" key="1">
    <source>
        <dbReference type="EMBL" id="MBO3359930.1"/>
    </source>
</evidence>
<sequence length="98" mass="12337">MKKITREEFKEVRDQYVKFRREQEKYRRLEKEIAKKSLYKETDKLLEVADFLYYIQELEKAEVIYNLVEEKVRDYEEKYYDLGIELELTKEIINYFKM</sequence>
<dbReference type="EMBL" id="JAENQP010000011">
    <property type="protein sequence ID" value="MBO3359930.1"/>
    <property type="molecule type" value="Genomic_DNA"/>
</dbReference>
<evidence type="ECO:0000313" key="2">
    <source>
        <dbReference type="Proteomes" id="UP000668068"/>
    </source>
</evidence>